<dbReference type="PANTHER" id="PTHR43572:SF77">
    <property type="entry name" value="PROTEIN DWARF 53-LIKE-LIKE"/>
    <property type="match status" value="1"/>
</dbReference>
<protein>
    <submittedName>
        <fullName evidence="3">Protein SMAX1-LIKE 8</fullName>
    </submittedName>
</protein>
<evidence type="ECO:0000259" key="2">
    <source>
        <dbReference type="PROSITE" id="PS51903"/>
    </source>
</evidence>
<dbReference type="PANTHER" id="PTHR43572">
    <property type="entry name" value="CHAPERONE PROTEIN CLPD, CHLOROPLASTIC"/>
    <property type="match status" value="1"/>
</dbReference>
<sequence length="275" mass="30638">MPTPVTAARQCLTNDAAVALEEAVAVARRRGHSQTTSLHMVSSLLSLPNSSLREACKRTRNNAYSTRVQFKVLELTLSVSLDRLPCSQATRVEEPPVSNSLMAAIKRSQANQRRQPESFGFYQQQQQYSSGSSAPIVKIELQSLMLSILDDPLVSRVFGEAGFRNCDIKMAIFRPGNSLHARHLFAYYSGYKRPNSPLFLCNLSGSDKNTELGSRGYSFPFMRCFLGDESSRRIGEIMERNKKRNPLLFGVSAGEALRTFLEILERKIDGILPVG</sequence>
<dbReference type="InterPro" id="IPR051650">
    <property type="entry name" value="SL_signaling_regulator"/>
</dbReference>
<dbReference type="InterPro" id="IPR036628">
    <property type="entry name" value="Clp_N_dom_sf"/>
</dbReference>
<feature type="domain" description="Clp R" evidence="2">
    <location>
        <begin position="8"/>
        <end position="178"/>
    </location>
</feature>
<keyword evidence="1" id="KW-0677">Repeat</keyword>
<dbReference type="EMBL" id="JACGWN010000004">
    <property type="protein sequence ID" value="KAL0452727.1"/>
    <property type="molecule type" value="Genomic_DNA"/>
</dbReference>
<evidence type="ECO:0000313" key="3">
    <source>
        <dbReference type="EMBL" id="KAL0452727.1"/>
    </source>
</evidence>
<dbReference type="Gene3D" id="1.10.1780.10">
    <property type="entry name" value="Clp, N-terminal domain"/>
    <property type="match status" value="1"/>
</dbReference>
<dbReference type="InterPro" id="IPR004176">
    <property type="entry name" value="Clp_R_N"/>
</dbReference>
<dbReference type="SUPFAM" id="SSF81923">
    <property type="entry name" value="Double Clp-N motif"/>
    <property type="match status" value="1"/>
</dbReference>
<accession>A0AAW2XEU1</accession>
<dbReference type="PROSITE" id="PS51903">
    <property type="entry name" value="CLP_R"/>
    <property type="match status" value="1"/>
</dbReference>
<reference evidence="3" key="1">
    <citation type="submission" date="2020-06" db="EMBL/GenBank/DDBJ databases">
        <authorList>
            <person name="Li T."/>
            <person name="Hu X."/>
            <person name="Zhang T."/>
            <person name="Song X."/>
            <person name="Zhang H."/>
            <person name="Dai N."/>
            <person name="Sheng W."/>
            <person name="Hou X."/>
            <person name="Wei L."/>
        </authorList>
    </citation>
    <scope>NUCLEOTIDE SEQUENCE</scope>
    <source>
        <strain evidence="3">KEN1</strain>
        <tissue evidence="3">Leaf</tissue>
    </source>
</reference>
<name>A0AAW2XEU1_9LAMI</name>
<gene>
    <name evidence="3" type="ORF">Slati_1250800</name>
</gene>
<dbReference type="AlphaFoldDB" id="A0AAW2XEU1"/>
<dbReference type="Pfam" id="PF02861">
    <property type="entry name" value="Clp_N"/>
    <property type="match status" value="1"/>
</dbReference>
<proteinExistence type="predicted"/>
<comment type="caution">
    <text evidence="3">The sequence shown here is derived from an EMBL/GenBank/DDBJ whole genome shotgun (WGS) entry which is preliminary data.</text>
</comment>
<evidence type="ECO:0000256" key="1">
    <source>
        <dbReference type="PROSITE-ProRule" id="PRU01251"/>
    </source>
</evidence>
<reference evidence="3" key="2">
    <citation type="journal article" date="2024" name="Plant">
        <title>Genomic evolution and insights into agronomic trait innovations of Sesamum species.</title>
        <authorList>
            <person name="Miao H."/>
            <person name="Wang L."/>
            <person name="Qu L."/>
            <person name="Liu H."/>
            <person name="Sun Y."/>
            <person name="Le M."/>
            <person name="Wang Q."/>
            <person name="Wei S."/>
            <person name="Zheng Y."/>
            <person name="Lin W."/>
            <person name="Duan Y."/>
            <person name="Cao H."/>
            <person name="Xiong S."/>
            <person name="Wang X."/>
            <person name="Wei L."/>
            <person name="Li C."/>
            <person name="Ma Q."/>
            <person name="Ju M."/>
            <person name="Zhao R."/>
            <person name="Li G."/>
            <person name="Mu C."/>
            <person name="Tian Q."/>
            <person name="Mei H."/>
            <person name="Zhang T."/>
            <person name="Gao T."/>
            <person name="Zhang H."/>
        </authorList>
    </citation>
    <scope>NUCLEOTIDE SEQUENCE</scope>
    <source>
        <strain evidence="3">KEN1</strain>
    </source>
</reference>
<organism evidence="3">
    <name type="scientific">Sesamum latifolium</name>
    <dbReference type="NCBI Taxonomy" id="2727402"/>
    <lineage>
        <taxon>Eukaryota</taxon>
        <taxon>Viridiplantae</taxon>
        <taxon>Streptophyta</taxon>
        <taxon>Embryophyta</taxon>
        <taxon>Tracheophyta</taxon>
        <taxon>Spermatophyta</taxon>
        <taxon>Magnoliopsida</taxon>
        <taxon>eudicotyledons</taxon>
        <taxon>Gunneridae</taxon>
        <taxon>Pentapetalae</taxon>
        <taxon>asterids</taxon>
        <taxon>lamiids</taxon>
        <taxon>Lamiales</taxon>
        <taxon>Pedaliaceae</taxon>
        <taxon>Sesamum</taxon>
    </lineage>
</organism>